<feature type="transmembrane region" description="Helical" evidence="6">
    <location>
        <begin position="49"/>
        <end position="69"/>
    </location>
</feature>
<dbReference type="Gene3D" id="1.20.1250.20">
    <property type="entry name" value="MFS general substrate transporter like domains"/>
    <property type="match status" value="2"/>
</dbReference>
<dbReference type="GO" id="GO:0005886">
    <property type="term" value="C:plasma membrane"/>
    <property type="evidence" value="ECO:0007669"/>
    <property type="project" value="UniProtKB-SubCell"/>
</dbReference>
<dbReference type="PANTHER" id="PTHR43124:SF3">
    <property type="entry name" value="CHLORAMPHENICOL EFFLUX PUMP RV0191"/>
    <property type="match status" value="1"/>
</dbReference>
<feature type="transmembrane region" description="Helical" evidence="6">
    <location>
        <begin position="102"/>
        <end position="124"/>
    </location>
</feature>
<comment type="subcellular location">
    <subcellularLocation>
        <location evidence="1">Cell membrane</location>
        <topology evidence="1">Multi-pass membrane protein</topology>
    </subcellularLocation>
</comment>
<feature type="transmembrane region" description="Helical" evidence="6">
    <location>
        <begin position="136"/>
        <end position="156"/>
    </location>
</feature>
<feature type="transmembrane region" description="Helical" evidence="6">
    <location>
        <begin position="365"/>
        <end position="382"/>
    </location>
</feature>
<dbReference type="AlphaFoldDB" id="A0A1P8V086"/>
<evidence type="ECO:0000256" key="3">
    <source>
        <dbReference type="ARBA" id="ARBA00022692"/>
    </source>
</evidence>
<reference evidence="8 9" key="1">
    <citation type="submission" date="2016-04" db="EMBL/GenBank/DDBJ databases">
        <title>Deep-sea bacteria in the southern Pacific.</title>
        <authorList>
            <person name="Tang K."/>
        </authorList>
    </citation>
    <scope>NUCLEOTIDE SEQUENCE [LARGE SCALE GENOMIC DNA]</scope>
    <source>
        <strain evidence="8 9">JLT2014</strain>
    </source>
</reference>
<dbReference type="Pfam" id="PF07690">
    <property type="entry name" value="MFS_1"/>
    <property type="match status" value="1"/>
</dbReference>
<evidence type="ECO:0000259" key="7">
    <source>
        <dbReference type="PROSITE" id="PS50850"/>
    </source>
</evidence>
<evidence type="ECO:0000313" key="9">
    <source>
        <dbReference type="Proteomes" id="UP000187059"/>
    </source>
</evidence>
<feature type="transmembrane region" description="Helical" evidence="6">
    <location>
        <begin position="207"/>
        <end position="236"/>
    </location>
</feature>
<sequence>MVYTDRQARLTILSLALGAFAIGVTEFAAMGLLPYYAADLGVSEPRAGHAVSAYAIGVVVGAPVLAVLGSLLPRKLLLVLLMAFFLLANALSAMAPGIDTLVVARVLAGLPHGAFLGIGMLFAAEMSPEGRKAAGVAQVLMGLTIANVIGVPAAGAIGQAFGWRWCFVIVAVIAAGSAAMIARVAPQPQEAPAANPLRELSALANRAVWLTLLVGAVGFGAIFAVYSYFSAAMIAAAKAPEWAIPLALSGFGIGGTAGNYIAGRLASWSRLGGALVLLCGMIAISLLYAAVMGHWVAMALVVMALGLTAGLVIPLQMRLMDVAGEGQTLAAALNHAAFNAANALGPWLAGMALAAGYGWQVTGQVGAALAAAGIVVLGLAWLDARPRRRALAAGC</sequence>
<feature type="domain" description="Major facilitator superfamily (MFS) profile" evidence="7">
    <location>
        <begin position="11"/>
        <end position="385"/>
    </location>
</feature>
<keyword evidence="9" id="KW-1185">Reference proteome</keyword>
<dbReference type="InterPro" id="IPR050189">
    <property type="entry name" value="MFS_Efflux_Transporters"/>
</dbReference>
<name>A0A1P8V086_9RHOB</name>
<evidence type="ECO:0000256" key="5">
    <source>
        <dbReference type="ARBA" id="ARBA00023136"/>
    </source>
</evidence>
<feature type="transmembrane region" description="Helical" evidence="6">
    <location>
        <begin position="242"/>
        <end position="262"/>
    </location>
</feature>
<dbReference type="CDD" id="cd17324">
    <property type="entry name" value="MFS_NepI_like"/>
    <property type="match status" value="1"/>
</dbReference>
<evidence type="ECO:0000256" key="4">
    <source>
        <dbReference type="ARBA" id="ARBA00022989"/>
    </source>
</evidence>
<dbReference type="PROSITE" id="PS50850">
    <property type="entry name" value="MFS"/>
    <property type="match status" value="1"/>
</dbReference>
<dbReference type="InterPro" id="IPR020846">
    <property type="entry name" value="MFS_dom"/>
</dbReference>
<keyword evidence="2" id="KW-1003">Cell membrane</keyword>
<keyword evidence="3 6" id="KW-0812">Transmembrane</keyword>
<dbReference type="STRING" id="1250539.Ga0080574_TMP4728"/>
<feature type="transmembrane region" description="Helical" evidence="6">
    <location>
        <begin position="295"/>
        <end position="315"/>
    </location>
</feature>
<evidence type="ECO:0000256" key="2">
    <source>
        <dbReference type="ARBA" id="ARBA00022475"/>
    </source>
</evidence>
<dbReference type="PANTHER" id="PTHR43124">
    <property type="entry name" value="PURINE EFFLUX PUMP PBUE"/>
    <property type="match status" value="1"/>
</dbReference>
<accession>A0A1P8V086</accession>
<evidence type="ECO:0000256" key="6">
    <source>
        <dbReference type="SAM" id="Phobius"/>
    </source>
</evidence>
<proteinExistence type="predicted"/>
<dbReference type="RefSeq" id="WP_076705444.1">
    <property type="nucleotide sequence ID" value="NZ_CP015093.1"/>
</dbReference>
<dbReference type="InterPro" id="IPR011701">
    <property type="entry name" value="MFS"/>
</dbReference>
<dbReference type="Proteomes" id="UP000187059">
    <property type="component" value="Chromosome"/>
</dbReference>
<dbReference type="EMBL" id="CP015093">
    <property type="protein sequence ID" value="APZ55062.1"/>
    <property type="molecule type" value="Genomic_DNA"/>
</dbReference>
<evidence type="ECO:0000313" key="8">
    <source>
        <dbReference type="EMBL" id="APZ55062.1"/>
    </source>
</evidence>
<dbReference type="SUPFAM" id="SSF103473">
    <property type="entry name" value="MFS general substrate transporter"/>
    <property type="match status" value="1"/>
</dbReference>
<feature type="transmembrane region" description="Helical" evidence="6">
    <location>
        <begin position="76"/>
        <end position="96"/>
    </location>
</feature>
<dbReference type="KEGG" id="paby:Ga0080574_TMP4728"/>
<organism evidence="8 9">
    <name type="scientific">Salipiger abyssi</name>
    <dbReference type="NCBI Taxonomy" id="1250539"/>
    <lineage>
        <taxon>Bacteria</taxon>
        <taxon>Pseudomonadati</taxon>
        <taxon>Pseudomonadota</taxon>
        <taxon>Alphaproteobacteria</taxon>
        <taxon>Rhodobacterales</taxon>
        <taxon>Roseobacteraceae</taxon>
        <taxon>Salipiger</taxon>
    </lineage>
</organism>
<dbReference type="PROSITE" id="PS00217">
    <property type="entry name" value="SUGAR_TRANSPORT_2"/>
    <property type="match status" value="1"/>
</dbReference>
<feature type="transmembrane region" description="Helical" evidence="6">
    <location>
        <begin position="271"/>
        <end position="289"/>
    </location>
</feature>
<protein>
    <submittedName>
        <fullName evidence="8">MFS transporter, DHA1 family, arabinose polymer transporter</fullName>
    </submittedName>
</protein>
<feature type="transmembrane region" description="Helical" evidence="6">
    <location>
        <begin position="12"/>
        <end position="37"/>
    </location>
</feature>
<dbReference type="OrthoDB" id="9788453at2"/>
<dbReference type="InterPro" id="IPR036259">
    <property type="entry name" value="MFS_trans_sf"/>
</dbReference>
<keyword evidence="5 6" id="KW-0472">Membrane</keyword>
<keyword evidence="4 6" id="KW-1133">Transmembrane helix</keyword>
<feature type="transmembrane region" description="Helical" evidence="6">
    <location>
        <begin position="162"/>
        <end position="186"/>
    </location>
</feature>
<feature type="transmembrane region" description="Helical" evidence="6">
    <location>
        <begin position="336"/>
        <end position="359"/>
    </location>
</feature>
<evidence type="ECO:0000256" key="1">
    <source>
        <dbReference type="ARBA" id="ARBA00004651"/>
    </source>
</evidence>
<gene>
    <name evidence="8" type="ORF">Ga0080574_TMP4728</name>
</gene>
<dbReference type="GO" id="GO:0022857">
    <property type="term" value="F:transmembrane transporter activity"/>
    <property type="evidence" value="ECO:0007669"/>
    <property type="project" value="InterPro"/>
</dbReference>
<dbReference type="InterPro" id="IPR005829">
    <property type="entry name" value="Sugar_transporter_CS"/>
</dbReference>